<protein>
    <submittedName>
        <fullName evidence="2">Uncharacterized protein</fullName>
    </submittedName>
</protein>
<keyword evidence="1" id="KW-0560">Oxidoreductase</keyword>
<name>A0A7J6P837_PEROL</name>
<reference evidence="2 3" key="1">
    <citation type="submission" date="2020-04" db="EMBL/GenBank/DDBJ databases">
        <title>Perkinsus olseni comparative genomics.</title>
        <authorList>
            <person name="Bogema D.R."/>
        </authorList>
    </citation>
    <scope>NUCLEOTIDE SEQUENCE [LARGE SCALE GENOMIC DNA]</scope>
    <source>
        <strain evidence="2">00978-12</strain>
    </source>
</reference>
<dbReference type="PRINTS" id="PR00081">
    <property type="entry name" value="GDHRDH"/>
</dbReference>
<dbReference type="EMBL" id="JABANP010000064">
    <property type="protein sequence ID" value="KAF4692192.1"/>
    <property type="molecule type" value="Genomic_DNA"/>
</dbReference>
<evidence type="ECO:0000313" key="2">
    <source>
        <dbReference type="EMBL" id="KAF4692192.1"/>
    </source>
</evidence>
<gene>
    <name evidence="2" type="ORF">FOZ60_013933</name>
</gene>
<dbReference type="PROSITE" id="PS00061">
    <property type="entry name" value="ADH_SHORT"/>
    <property type="match status" value="1"/>
</dbReference>
<dbReference type="GO" id="GO:0016491">
    <property type="term" value="F:oxidoreductase activity"/>
    <property type="evidence" value="ECO:0007669"/>
    <property type="project" value="UniProtKB-KW"/>
</dbReference>
<dbReference type="Gene3D" id="3.40.50.720">
    <property type="entry name" value="NAD(P)-binding Rossmann-like Domain"/>
    <property type="match status" value="1"/>
</dbReference>
<accession>A0A7J6P837</accession>
<dbReference type="PANTHER" id="PTHR43157:SF31">
    <property type="entry name" value="PHOSPHATIDYLINOSITOL-GLYCAN BIOSYNTHESIS CLASS F PROTEIN"/>
    <property type="match status" value="1"/>
</dbReference>
<dbReference type="InterPro" id="IPR036291">
    <property type="entry name" value="NAD(P)-bd_dom_sf"/>
</dbReference>
<organism evidence="2 3">
    <name type="scientific">Perkinsus olseni</name>
    <name type="common">Perkinsus atlanticus</name>
    <dbReference type="NCBI Taxonomy" id="32597"/>
    <lineage>
        <taxon>Eukaryota</taxon>
        <taxon>Sar</taxon>
        <taxon>Alveolata</taxon>
        <taxon>Perkinsozoa</taxon>
        <taxon>Perkinsea</taxon>
        <taxon>Perkinsida</taxon>
        <taxon>Perkinsidae</taxon>
        <taxon>Perkinsus</taxon>
    </lineage>
</organism>
<dbReference type="InterPro" id="IPR002347">
    <property type="entry name" value="SDR_fam"/>
</dbReference>
<dbReference type="PANTHER" id="PTHR43157">
    <property type="entry name" value="PHOSPHATIDYLINOSITOL-GLYCAN BIOSYNTHESIS CLASS F PROTEIN-RELATED"/>
    <property type="match status" value="1"/>
</dbReference>
<comment type="caution">
    <text evidence="2">The sequence shown here is derived from an EMBL/GenBank/DDBJ whole genome shotgun (WGS) entry which is preliminary data.</text>
</comment>
<dbReference type="Pfam" id="PF00106">
    <property type="entry name" value="adh_short"/>
    <property type="match status" value="2"/>
</dbReference>
<evidence type="ECO:0000256" key="1">
    <source>
        <dbReference type="ARBA" id="ARBA00023002"/>
    </source>
</evidence>
<dbReference type="SUPFAM" id="SSF51735">
    <property type="entry name" value="NAD(P)-binding Rossmann-fold domains"/>
    <property type="match status" value="1"/>
</dbReference>
<dbReference type="Proteomes" id="UP000541610">
    <property type="component" value="Unassembled WGS sequence"/>
</dbReference>
<proteinExistence type="predicted"/>
<evidence type="ECO:0000313" key="3">
    <source>
        <dbReference type="Proteomes" id="UP000541610"/>
    </source>
</evidence>
<dbReference type="OrthoDB" id="542013at2759"/>
<sequence>MSVDLPNSESPPLAVVTGATAGIGLEVCKKLLESGWKVVVGARDVAKAEKAFGSSRVQQKFSRIDRLVLNGGVMQRNASLTKDKLDEIWQVNFFSNVLLMTLLLPTLKKSKDSAVIVTNSSAHQWGREADTLERITNCESQGSSYIYPSYCSSKLAMLAFGSEFSKRTHCRVVQCHPGVVKTDLFTQQPWFIRLSVNFAGLSAKEGALPIYAACVDPEAQGLSCTTVGCQQSSKTSRDPQFWSKVWQKTCEVMPNHVSKETWEEALKNIETHADGL</sequence>
<dbReference type="InterPro" id="IPR020904">
    <property type="entry name" value="Sc_DH/Rdtase_CS"/>
</dbReference>
<dbReference type="AlphaFoldDB" id="A0A7J6P837"/>